<sequence length="122" mass="14090">MDKAFFESYYETYNSEDAEALRAFYHDEVELISAQGVIRGPDQIIAVYRDITANFIDQMTPQDISFKDGFAYIQILDRFTAKREVEDFMGMAFTKGQSFELNIRAVYEVVDNKIIKASLSLE</sequence>
<feature type="domain" description="SnoaL-like" evidence="1">
    <location>
        <begin position="7"/>
        <end position="115"/>
    </location>
</feature>
<dbReference type="Pfam" id="PF12680">
    <property type="entry name" value="SnoaL_2"/>
    <property type="match status" value="1"/>
</dbReference>
<dbReference type="InterPro" id="IPR037401">
    <property type="entry name" value="SnoaL-like"/>
</dbReference>
<evidence type="ECO:0000313" key="3">
    <source>
        <dbReference type="Proteomes" id="UP000539350"/>
    </source>
</evidence>
<dbReference type="EMBL" id="JACFXU010000014">
    <property type="protein sequence ID" value="MBA6413130.1"/>
    <property type="molecule type" value="Genomic_DNA"/>
</dbReference>
<reference evidence="2 3" key="1">
    <citation type="submission" date="2020-07" db="EMBL/GenBank/DDBJ databases">
        <title>Halieaceae bacterium, F7430, whole genome shotgun sequencing project.</title>
        <authorList>
            <person name="Jiang S."/>
            <person name="Liu Z.W."/>
            <person name="Du Z.J."/>
        </authorList>
    </citation>
    <scope>NUCLEOTIDE SEQUENCE [LARGE SCALE GENOMIC DNA]</scope>
    <source>
        <strain evidence="2 3">F7430</strain>
    </source>
</reference>
<organism evidence="2 3">
    <name type="scientific">Sediminihaliea albiluteola</name>
    <dbReference type="NCBI Taxonomy" id="2758564"/>
    <lineage>
        <taxon>Bacteria</taxon>
        <taxon>Pseudomonadati</taxon>
        <taxon>Pseudomonadota</taxon>
        <taxon>Gammaproteobacteria</taxon>
        <taxon>Cellvibrionales</taxon>
        <taxon>Halieaceae</taxon>
        <taxon>Sediminihaliea</taxon>
    </lineage>
</organism>
<proteinExistence type="predicted"/>
<dbReference type="AlphaFoldDB" id="A0A7W2TWB1"/>
<evidence type="ECO:0000259" key="1">
    <source>
        <dbReference type="Pfam" id="PF12680"/>
    </source>
</evidence>
<accession>A0A7W2TWB1</accession>
<dbReference type="RefSeq" id="WP_182171818.1">
    <property type="nucleotide sequence ID" value="NZ_JACFXU010000014.1"/>
</dbReference>
<dbReference type="InterPro" id="IPR032710">
    <property type="entry name" value="NTF2-like_dom_sf"/>
</dbReference>
<dbReference type="Proteomes" id="UP000539350">
    <property type="component" value="Unassembled WGS sequence"/>
</dbReference>
<name>A0A7W2TWB1_9GAMM</name>
<dbReference type="Gene3D" id="3.10.450.50">
    <property type="match status" value="1"/>
</dbReference>
<comment type="caution">
    <text evidence="2">The sequence shown here is derived from an EMBL/GenBank/DDBJ whole genome shotgun (WGS) entry which is preliminary data.</text>
</comment>
<keyword evidence="3" id="KW-1185">Reference proteome</keyword>
<protein>
    <submittedName>
        <fullName evidence="2">Nuclear transport factor 2 family protein</fullName>
    </submittedName>
</protein>
<dbReference type="SUPFAM" id="SSF54427">
    <property type="entry name" value="NTF2-like"/>
    <property type="match status" value="1"/>
</dbReference>
<evidence type="ECO:0000313" key="2">
    <source>
        <dbReference type="EMBL" id="MBA6413130.1"/>
    </source>
</evidence>
<gene>
    <name evidence="2" type="ORF">H2508_08415</name>
</gene>